<dbReference type="PANTHER" id="PTHR23135:SF7">
    <property type="entry name" value="LIPID II ISOGLUTAMINYL SYNTHASE (GLUTAMINE-HYDROLYZING) SUBUNIT MURT"/>
    <property type="match status" value="1"/>
</dbReference>
<feature type="binding site" evidence="2">
    <location>
        <position position="214"/>
    </location>
    <ligand>
        <name>Zn(2+)</name>
        <dbReference type="ChEBI" id="CHEBI:29105"/>
    </ligand>
</feature>
<comment type="catalytic activity">
    <reaction evidence="2">
        <text>beta-D-GlcNAc-(1-&gt;4)-Mur2Ac(oyl-L-Ala-gamma-D-O-P-Glu-L-Lys-D-Ala-D-Ala)-di-trans,octa-cis-undecaprenyl diphosphate + NH4(+) = beta-D-GlcNAc-(1-&gt;4)-Mur2Ac(oyl-L-Ala-D-isoglutaminyl-L-Lys-D-Ala-D-Ala)-di-trans,octa-cis-undecaprenyl diphosphate + phosphate + H(+)</text>
        <dbReference type="Rhea" id="RHEA:57932"/>
        <dbReference type="ChEBI" id="CHEBI:15378"/>
        <dbReference type="ChEBI" id="CHEBI:28938"/>
        <dbReference type="ChEBI" id="CHEBI:43474"/>
        <dbReference type="ChEBI" id="CHEBI:62233"/>
        <dbReference type="ChEBI" id="CHEBI:143132"/>
    </reaction>
</comment>
<dbReference type="Pfam" id="PF08245">
    <property type="entry name" value="Mur_ligase_M"/>
    <property type="match status" value="1"/>
</dbReference>
<keyword evidence="2" id="KW-0133">Cell shape</keyword>
<keyword evidence="2" id="KW-0547">Nucleotide-binding</keyword>
<feature type="active site" evidence="2">
    <location>
        <position position="363"/>
    </location>
</feature>
<comment type="function">
    <text evidence="2">The lipid II isoglutaminyl synthase complex catalyzes the formation of alpha-D-isoglutamine in the cell wall lipid II stem peptide. The MurT subunit catalyzes the ATP-dependent amidation of D-glutamate residue of lipid II, converting it to an isoglutamine residue.</text>
</comment>
<dbReference type="InterPro" id="IPR043703">
    <property type="entry name" value="Lipid_II_synth_MurT"/>
</dbReference>
<name>A0ABM6RQC2_9FIRM</name>
<sequence length="459" mass="51855">MRFALAVWLGRITGWVSRLTGRGGSSLPGLVARRIDPKVFMRLSAHLRQGVILLTGTNGKTTTAALASHLLRARGLRVIHNRAGANLILGLTATLVQASRFRLLPTADLALLETDEATMPKAAQEACPRVIAVTNFFRDQLDRYGELSTTVNFVRRGIESLADDGWLVLNADDPQVAYLGQEHPHVLYFGADLIGQGQHAGTYDVADARFCPRCGTLLQYQRLYYAHIGVYECRYCQFKRPVPDLLLVDWEPGMPLMRIDFRGEQFAVPNRLPGLYNAYNVLAALSVALLYEVTPHEIREGLEAMRPAFGRMEEVRIGDRVLWLALVKNPVGFNQVLETIRQDPRPDKHILLVINDRYADGQDVSWLWDVDFESWVATQRHNTFWTSGIRAQDMALRLQYAGVNPEHITVIENPSEAMDDLLRRTTAEHVTYITPTYTALLEVRQYLTDKGYTKHFREG</sequence>
<reference evidence="5 6" key="1">
    <citation type="journal article" date="2019" name="Sci. Rep.">
        <title>Sulfobacillus thermotolerans: new insights into resistance and metabolic capacities of acidophilic chemolithotrophs.</title>
        <authorList>
            <person name="Panyushkina A.E."/>
            <person name="Babenko V.V."/>
            <person name="Nikitina A.S."/>
            <person name="Selezneva O.V."/>
            <person name="Tsaplina I.A."/>
            <person name="Letarova M.A."/>
            <person name="Kostryukova E.S."/>
            <person name="Letarov A.V."/>
        </authorList>
    </citation>
    <scope>NUCLEOTIDE SEQUENCE [LARGE SCALE GENOMIC DNA]</scope>
    <source>
        <strain evidence="5 6">Kr1</strain>
    </source>
</reference>
<comment type="catalytic activity">
    <reaction evidence="2">
        <text>beta-D-GlcNAc-(1-&gt;4)-Mur2Ac(oyl-L-Ala-gamma-D-Glu-L-Lys-D-Ala-D-Ala)-di-trans,octa-cis-undecaprenyl diphosphate + L-glutamine + ATP + H2O = beta-D-GlcNAc-(1-&gt;4)-Mur2Ac(oyl-L-Ala-D-isoglutaminyl-L-Lys-D-Ala-D-Ala)-di-trans,octa-cis-undecaprenyl diphosphate + L-glutamate + ADP + phosphate + H(+)</text>
        <dbReference type="Rhea" id="RHEA:57928"/>
        <dbReference type="ChEBI" id="CHEBI:15377"/>
        <dbReference type="ChEBI" id="CHEBI:15378"/>
        <dbReference type="ChEBI" id="CHEBI:29985"/>
        <dbReference type="ChEBI" id="CHEBI:30616"/>
        <dbReference type="ChEBI" id="CHEBI:43474"/>
        <dbReference type="ChEBI" id="CHEBI:58359"/>
        <dbReference type="ChEBI" id="CHEBI:60033"/>
        <dbReference type="ChEBI" id="CHEBI:62233"/>
        <dbReference type="ChEBI" id="CHEBI:456216"/>
        <dbReference type="EC" id="6.3.5.13"/>
    </reaction>
</comment>
<dbReference type="InterPro" id="IPR013221">
    <property type="entry name" value="Mur_ligase_cen"/>
</dbReference>
<feature type="domain" description="Lipid II isoglutaminyl synthase (glutamine-hydrolyzing) subunit MurT C-terminal" evidence="4">
    <location>
        <begin position="326"/>
        <end position="440"/>
    </location>
</feature>
<feature type="domain" description="Mur ligase central" evidence="3">
    <location>
        <begin position="55"/>
        <end position="190"/>
    </location>
</feature>
<evidence type="ECO:0000313" key="5">
    <source>
        <dbReference type="EMBL" id="AUW93463.1"/>
    </source>
</evidence>
<feature type="binding site" evidence="2">
    <location>
        <position position="211"/>
    </location>
    <ligand>
        <name>Zn(2+)</name>
        <dbReference type="ChEBI" id="CHEBI:29105"/>
    </ligand>
</feature>
<comment type="subunit">
    <text evidence="2">Forms a heterodimer with GatD.</text>
</comment>
<dbReference type="SUPFAM" id="SSF53623">
    <property type="entry name" value="MurD-like peptide ligases, catalytic domain"/>
    <property type="match status" value="1"/>
</dbReference>
<dbReference type="Proteomes" id="UP000325292">
    <property type="component" value="Chromosome"/>
</dbReference>
<keyword evidence="2" id="KW-0573">Peptidoglycan synthesis</keyword>
<evidence type="ECO:0000256" key="2">
    <source>
        <dbReference type="HAMAP-Rule" id="MF_02214"/>
    </source>
</evidence>
<dbReference type="EC" id="6.3.5.13" evidence="2"/>
<keyword evidence="2" id="KW-0862">Zinc</keyword>
<gene>
    <name evidence="2" type="primary">murT</name>
    <name evidence="5" type="ORF">BXT84_05465</name>
</gene>
<keyword evidence="6" id="KW-1185">Reference proteome</keyword>
<dbReference type="InterPro" id="IPR036565">
    <property type="entry name" value="Mur-like_cat_sf"/>
</dbReference>
<comment type="pathway">
    <text evidence="1 2">Cell wall biogenesis; peptidoglycan biosynthesis.</text>
</comment>
<dbReference type="Gene3D" id="3.40.1190.10">
    <property type="entry name" value="Mur-like, catalytic domain"/>
    <property type="match status" value="1"/>
</dbReference>
<keyword evidence="2" id="KW-0479">Metal-binding</keyword>
<dbReference type="PANTHER" id="PTHR23135">
    <property type="entry name" value="MUR LIGASE FAMILY MEMBER"/>
    <property type="match status" value="1"/>
</dbReference>
<feature type="binding site" evidence="2">
    <location>
        <position position="233"/>
    </location>
    <ligand>
        <name>Zn(2+)</name>
        <dbReference type="ChEBI" id="CHEBI:29105"/>
    </ligand>
</feature>
<dbReference type="HAMAP" id="MF_02214">
    <property type="entry name" value="Lipid_II_synth_MurT"/>
    <property type="match status" value="1"/>
</dbReference>
<proteinExistence type="inferred from homology"/>
<keyword evidence="2" id="KW-0067">ATP-binding</keyword>
<keyword evidence="2" id="KW-0961">Cell wall biogenesis/degradation</keyword>
<dbReference type="Pfam" id="PF08353">
    <property type="entry name" value="MurT_C"/>
    <property type="match status" value="1"/>
</dbReference>
<organism evidence="5 6">
    <name type="scientific">Sulfobacillus thermotolerans</name>
    <dbReference type="NCBI Taxonomy" id="338644"/>
    <lineage>
        <taxon>Bacteria</taxon>
        <taxon>Bacillati</taxon>
        <taxon>Bacillota</taxon>
        <taxon>Clostridia</taxon>
        <taxon>Eubacteriales</taxon>
        <taxon>Clostridiales Family XVII. Incertae Sedis</taxon>
        <taxon>Sulfobacillus</taxon>
    </lineage>
</organism>
<comment type="similarity">
    <text evidence="2">Belongs to the MurCDEF family. MurT subfamily.</text>
</comment>
<comment type="catalytic activity">
    <reaction evidence="2">
        <text>beta-D-GlcNAc-(1-&gt;4)-Mur2Ac(oyl-L-Ala-gamma-D-Glu-L-Lys-D-Ala-D-Ala)-di-trans,octa-cis-undecaprenyl diphosphate + ATP = beta-D-GlcNAc-(1-&gt;4)-Mur2Ac(oyl-L-Ala-gamma-D-O-P-Glu-L-Lys-D-Ala-D-Ala)-di-trans,octa-cis-undecaprenyl diphosphate + ADP</text>
        <dbReference type="Rhea" id="RHEA:59488"/>
        <dbReference type="ChEBI" id="CHEBI:30616"/>
        <dbReference type="ChEBI" id="CHEBI:60033"/>
        <dbReference type="ChEBI" id="CHEBI:143132"/>
        <dbReference type="ChEBI" id="CHEBI:456216"/>
    </reaction>
</comment>
<accession>A0ABM6RQC2</accession>
<dbReference type="InterPro" id="IPR013564">
    <property type="entry name" value="MurT_C"/>
</dbReference>
<dbReference type="EMBL" id="CP019454">
    <property type="protein sequence ID" value="AUW93463.1"/>
    <property type="molecule type" value="Genomic_DNA"/>
</dbReference>
<evidence type="ECO:0000259" key="3">
    <source>
        <dbReference type="Pfam" id="PF08245"/>
    </source>
</evidence>
<protein>
    <recommendedName>
        <fullName evidence="2">Lipid II isoglutaminyl synthase (glutamine-hydrolyzing) subunit MurT</fullName>
        <ecNumber evidence="2">6.3.5.13</ecNumber>
    </recommendedName>
</protein>
<evidence type="ECO:0000256" key="1">
    <source>
        <dbReference type="ARBA" id="ARBA00004752"/>
    </source>
</evidence>
<feature type="binding site" evidence="2">
    <location>
        <position position="236"/>
    </location>
    <ligand>
        <name>Zn(2+)</name>
        <dbReference type="ChEBI" id="CHEBI:29105"/>
    </ligand>
</feature>
<evidence type="ECO:0000259" key="4">
    <source>
        <dbReference type="Pfam" id="PF08353"/>
    </source>
</evidence>
<keyword evidence="2" id="KW-0436">Ligase</keyword>
<evidence type="ECO:0000313" key="6">
    <source>
        <dbReference type="Proteomes" id="UP000325292"/>
    </source>
</evidence>